<feature type="region of interest" description="Disordered" evidence="3">
    <location>
        <begin position="546"/>
        <end position="569"/>
    </location>
</feature>
<sequence>GNGTKTMKGRRKMRSQKRAWRWRMPKEEPIEDGYAKCRYVSRRIGIACDNIRHRSELSSMGLCERHTQFAQQLKAIFIAEQSLSDQGDFIAHRIDEDGILAISDDDETLSATFDWRCSEESLHYDPTATGDYSSILANTEVITEKELLMCRLAALESRMAAIKEYREVLAEKQRRYEAYLTKEILEETKKGQLVAETRKEKRQMRILRANKRYGHWRNWKASKLMRQQLEARLRMIHPDSTADIGCETRLDYLDVELENEEPKPICAFIYTDENGNNREDECETKSREDNSNGNETDGCREMKRRQCENVALPGVNYCLHHIFENCNQQMFAACLECGAAALDLDDGNYYCSTHISMKNADRKKLYGPLEVKTSFDFSAASTPPSSIRASLDSASNLAQPSESAEPVLGESLPADKEGNCASEDLSEAQIAAASTEFNGLALLLNNLELKGSDVRVQYDEEDPNAPPVRIILIDDEEDTVQSKTTQQSKEECAIVNVVQRRSSTPADPSFGVDSLGIVATRRGLITPRRKVDDGSTSSAARTRPFIPAFFPHGDSISKHQRKPSNPLTNTVISPQRYITIEQRTHTEEGVGPSQMTIQKLRTSGPYLPSDIQKHGQRIASTSSKSNLMFSNSITAPTSTRSMSMPSGGYHVSTSISSRLTDPSAISLSSSPITQLSQPLSQPKRSAVVQRNTAAIIRSRQVLPSQSFRQSATTSAIERPSYAMAGTSPALQRWRPQRTSAITASGGMQNPYRYSKIDANDRCALRMQPQRDYEEYYYRPREMKAFSVSGSARSRLVPVDPSPAMYYVRPQYQAYTPISLSRPMRRYQQEGESIRRISLPCEMDRQQLQETAAAVASIASLNEVQSEQHQEDEEATESTLRQSNVLVAPPEVNSEEQGIEQASSKGVLTGSEVAAASNPYNEPQQDEDSAAQRMQASCPSQESDSVVEGNTNTGAVSQKYCNCIENAEDGLAVLAMAAASHAAAIDHHQNASSGEPLKADEISNSSLCTLPLSSEMCTAEPVREPVKSVESSIAPLESNDTSSLDAPQAKRSRITSFGLEVEDEEY</sequence>
<dbReference type="Proteomes" id="UP000887569">
    <property type="component" value="Unplaced"/>
</dbReference>
<evidence type="ECO:0000259" key="4">
    <source>
        <dbReference type="Pfam" id="PF13891"/>
    </source>
</evidence>
<reference evidence="6 7" key="1">
    <citation type="submission" date="2022-11" db="UniProtKB">
        <authorList>
            <consortium name="WormBaseParasite"/>
        </authorList>
    </citation>
    <scope>IDENTIFICATION</scope>
</reference>
<dbReference type="GO" id="GO:0005634">
    <property type="term" value="C:nucleus"/>
    <property type="evidence" value="ECO:0007669"/>
    <property type="project" value="UniProtKB-SubCell"/>
</dbReference>
<feature type="domain" description="KANL2-like probable zinc-finger" evidence="4">
    <location>
        <begin position="304"/>
        <end position="354"/>
    </location>
</feature>
<comment type="subcellular location">
    <subcellularLocation>
        <location evidence="1">Nucleus</location>
    </subcellularLocation>
</comment>
<feature type="region of interest" description="Disordered" evidence="3">
    <location>
        <begin position="388"/>
        <end position="419"/>
    </location>
</feature>
<organism evidence="5 7">
    <name type="scientific">Parascaris univalens</name>
    <name type="common">Nematode worm</name>
    <dbReference type="NCBI Taxonomy" id="6257"/>
    <lineage>
        <taxon>Eukaryota</taxon>
        <taxon>Metazoa</taxon>
        <taxon>Ecdysozoa</taxon>
        <taxon>Nematoda</taxon>
        <taxon>Chromadorea</taxon>
        <taxon>Rhabditida</taxon>
        <taxon>Spirurina</taxon>
        <taxon>Ascaridomorpha</taxon>
        <taxon>Ascaridoidea</taxon>
        <taxon>Ascarididae</taxon>
        <taxon>Parascaris</taxon>
    </lineage>
</organism>
<evidence type="ECO:0000313" key="6">
    <source>
        <dbReference type="WBParaSite" id="PgR222X_g001_t04"/>
    </source>
</evidence>
<evidence type="ECO:0000256" key="1">
    <source>
        <dbReference type="ARBA" id="ARBA00004123"/>
    </source>
</evidence>
<keyword evidence="5" id="KW-1185">Reference proteome</keyword>
<feature type="region of interest" description="Disordered" evidence="3">
    <location>
        <begin position="862"/>
        <end position="882"/>
    </location>
</feature>
<feature type="region of interest" description="Disordered" evidence="3">
    <location>
        <begin position="277"/>
        <end position="299"/>
    </location>
</feature>
<evidence type="ECO:0000256" key="3">
    <source>
        <dbReference type="SAM" id="MobiDB-lite"/>
    </source>
</evidence>
<accession>A0A915CJM8</accession>
<feature type="region of interest" description="Disordered" evidence="3">
    <location>
        <begin position="1018"/>
        <end position="1065"/>
    </location>
</feature>
<feature type="compositionally biased region" description="Polar residues" evidence="3">
    <location>
        <begin position="931"/>
        <end position="948"/>
    </location>
</feature>
<feature type="compositionally biased region" description="Basic and acidic residues" evidence="3">
    <location>
        <begin position="277"/>
        <end position="290"/>
    </location>
</feature>
<keyword evidence="2" id="KW-0539">Nucleus</keyword>
<name>A0A915CJM8_PARUN</name>
<evidence type="ECO:0000313" key="7">
    <source>
        <dbReference type="WBParaSite" id="PgR222X_g001_t09"/>
    </source>
</evidence>
<feature type="compositionally biased region" description="Polar residues" evidence="3">
    <location>
        <begin position="388"/>
        <end position="402"/>
    </location>
</feature>
<dbReference type="WBParaSite" id="PgR222X_g001_t09">
    <property type="protein sequence ID" value="PgR222X_g001_t09"/>
    <property type="gene ID" value="PgR222X_g001"/>
</dbReference>
<evidence type="ECO:0000256" key="2">
    <source>
        <dbReference type="ARBA" id="ARBA00023242"/>
    </source>
</evidence>
<dbReference type="Pfam" id="PF13891">
    <property type="entry name" value="zf-C3HC3H_KANSL2"/>
    <property type="match status" value="1"/>
</dbReference>
<dbReference type="AlphaFoldDB" id="A0A915CJM8"/>
<protein>
    <submittedName>
        <fullName evidence="6 7">Potential DNA-binding domain-containing protein</fullName>
    </submittedName>
</protein>
<evidence type="ECO:0000313" key="5">
    <source>
        <dbReference type="Proteomes" id="UP000887569"/>
    </source>
</evidence>
<dbReference type="WBParaSite" id="PgR222X_g001_t04">
    <property type="protein sequence ID" value="PgR222X_g001_t04"/>
    <property type="gene ID" value="PgR222X_g001"/>
</dbReference>
<proteinExistence type="predicted"/>
<feature type="region of interest" description="Disordered" evidence="3">
    <location>
        <begin position="916"/>
        <end position="948"/>
    </location>
</feature>
<dbReference type="InterPro" id="IPR025927">
    <property type="entry name" value="Znf_KANL2-like"/>
</dbReference>